<organism evidence="2 3">
    <name type="scientific">Phyllosticta citricarpa</name>
    <dbReference type="NCBI Taxonomy" id="55181"/>
    <lineage>
        <taxon>Eukaryota</taxon>
        <taxon>Fungi</taxon>
        <taxon>Dikarya</taxon>
        <taxon>Ascomycota</taxon>
        <taxon>Pezizomycotina</taxon>
        <taxon>Dothideomycetes</taxon>
        <taxon>Dothideomycetes incertae sedis</taxon>
        <taxon>Botryosphaeriales</taxon>
        <taxon>Phyllostictaceae</taxon>
        <taxon>Phyllosticta</taxon>
    </lineage>
</organism>
<feature type="compositionally biased region" description="Basic and acidic residues" evidence="1">
    <location>
        <begin position="235"/>
        <end position="244"/>
    </location>
</feature>
<keyword evidence="3" id="KW-1185">Reference proteome</keyword>
<feature type="non-terminal residue" evidence="2">
    <location>
        <position position="1"/>
    </location>
</feature>
<dbReference type="Proteomes" id="UP001365128">
    <property type="component" value="Unassembled WGS sequence"/>
</dbReference>
<feature type="non-terminal residue" evidence="2">
    <location>
        <position position="244"/>
    </location>
</feature>
<comment type="caution">
    <text evidence="2">The sequence shown here is derived from an EMBL/GenBank/DDBJ whole genome shotgun (WGS) entry which is preliminary data.</text>
</comment>
<evidence type="ECO:0000256" key="1">
    <source>
        <dbReference type="SAM" id="MobiDB-lite"/>
    </source>
</evidence>
<sequence>GQGELIHQDLFLSFHNHNDLVPVKSLKSTDFCSLPRVSPPSPPLLPSSPKTVQSTKLIIHPRYCPRRLHLSAESLGSLLLGRLSLGLGRGIAGNVDVCIGVDQAGGLLRRRRRRRVAGNVDIGIDVDQAGGLLRRRRRRRVAGNVDVCVDVDEARLLGGRRRRRRRSRRVARVDVGIGRDEAGVPARVVRGATVLDPAGLDGVGRDRRLRARSSNGIASSGSSGSRVRNGAQGQKRHDGVDGTH</sequence>
<protein>
    <submittedName>
        <fullName evidence="2">Uncharacterized protein</fullName>
    </submittedName>
</protein>
<reference evidence="2 3" key="1">
    <citation type="submission" date="2024-04" db="EMBL/GenBank/DDBJ databases">
        <title>Phyllosticta paracitricarpa is synonymous to the EU quarantine fungus P. citricarpa based on phylogenomic analyses.</title>
        <authorList>
            <consortium name="Lawrence Berkeley National Laboratory"/>
            <person name="Van Ingen-Buijs V.A."/>
            <person name="Van Westerhoven A.C."/>
            <person name="Haridas S."/>
            <person name="Skiadas P."/>
            <person name="Martin F."/>
            <person name="Groenewald J.Z."/>
            <person name="Crous P.W."/>
            <person name="Seidl M.F."/>
        </authorList>
    </citation>
    <scope>NUCLEOTIDE SEQUENCE [LARGE SCALE GENOMIC DNA]</scope>
    <source>
        <strain evidence="2 3">CBS 122670</strain>
    </source>
</reference>
<accession>A0ABR1LWN1</accession>
<evidence type="ECO:0000313" key="3">
    <source>
        <dbReference type="Proteomes" id="UP001365128"/>
    </source>
</evidence>
<feature type="compositionally biased region" description="Low complexity" evidence="1">
    <location>
        <begin position="212"/>
        <end position="231"/>
    </location>
</feature>
<evidence type="ECO:0000313" key="2">
    <source>
        <dbReference type="EMBL" id="KAK7539074.1"/>
    </source>
</evidence>
<dbReference type="EMBL" id="JBBPDW010000029">
    <property type="protein sequence ID" value="KAK7539074.1"/>
    <property type="molecule type" value="Genomic_DNA"/>
</dbReference>
<proteinExistence type="predicted"/>
<feature type="region of interest" description="Disordered" evidence="1">
    <location>
        <begin position="203"/>
        <end position="244"/>
    </location>
</feature>
<gene>
    <name evidence="2" type="ORF">IWX46DRAFT_662991</name>
</gene>
<name>A0ABR1LWN1_9PEZI</name>